<dbReference type="RefSeq" id="WP_136567120.1">
    <property type="nucleotide sequence ID" value="NZ_SNTZ01000009.1"/>
</dbReference>
<dbReference type="OrthoDB" id="9790710at2"/>
<dbReference type="InterPro" id="IPR028098">
    <property type="entry name" value="Glyco_trans_4-like_N"/>
</dbReference>
<name>A0A4S8RI96_9FLAO</name>
<dbReference type="EMBL" id="SNTZ01000009">
    <property type="protein sequence ID" value="THV58118.1"/>
    <property type="molecule type" value="Genomic_DNA"/>
</dbReference>
<evidence type="ECO:0000259" key="1">
    <source>
        <dbReference type="Pfam" id="PF00534"/>
    </source>
</evidence>
<dbReference type="PANTHER" id="PTHR12526:SF630">
    <property type="entry name" value="GLYCOSYLTRANSFERASE"/>
    <property type="match status" value="1"/>
</dbReference>
<dbReference type="PANTHER" id="PTHR12526">
    <property type="entry name" value="GLYCOSYLTRANSFERASE"/>
    <property type="match status" value="1"/>
</dbReference>
<evidence type="ECO:0000313" key="3">
    <source>
        <dbReference type="EMBL" id="THV58118.1"/>
    </source>
</evidence>
<proteinExistence type="predicted"/>
<dbReference type="Proteomes" id="UP000310406">
    <property type="component" value="Unassembled WGS sequence"/>
</dbReference>
<keyword evidence="4" id="KW-1185">Reference proteome</keyword>
<dbReference type="Gene3D" id="3.40.50.2000">
    <property type="entry name" value="Glycogen Phosphorylase B"/>
    <property type="match status" value="2"/>
</dbReference>
<dbReference type="CDD" id="cd03808">
    <property type="entry name" value="GT4_CapM-like"/>
    <property type="match status" value="1"/>
</dbReference>
<dbReference type="Pfam" id="PF13477">
    <property type="entry name" value="Glyco_trans_4_2"/>
    <property type="match status" value="1"/>
</dbReference>
<dbReference type="GO" id="GO:0016757">
    <property type="term" value="F:glycosyltransferase activity"/>
    <property type="evidence" value="ECO:0007669"/>
    <property type="project" value="InterPro"/>
</dbReference>
<gene>
    <name evidence="3" type="ORF">EZV76_13610</name>
</gene>
<dbReference type="AlphaFoldDB" id="A0A4S8RI96"/>
<dbReference type="InterPro" id="IPR001296">
    <property type="entry name" value="Glyco_trans_1"/>
</dbReference>
<dbReference type="SUPFAM" id="SSF53756">
    <property type="entry name" value="UDP-Glycosyltransferase/glycogen phosphorylase"/>
    <property type="match status" value="1"/>
</dbReference>
<reference evidence="3 4" key="1">
    <citation type="submission" date="2019-03" db="EMBL/GenBank/DDBJ databases">
        <title>Muricauda SCR12 sp.nov, a marine bacterium isolated from Pacific Ocean:the Okinawa trough.</title>
        <authorList>
            <person name="Liu L."/>
        </authorList>
    </citation>
    <scope>NUCLEOTIDE SEQUENCE [LARGE SCALE GENOMIC DNA]</scope>
    <source>
        <strain evidence="3 4">SCR12</strain>
    </source>
</reference>
<evidence type="ECO:0000259" key="2">
    <source>
        <dbReference type="Pfam" id="PF13477"/>
    </source>
</evidence>
<feature type="domain" description="Glycosyltransferase subfamily 4-like N-terminal" evidence="2">
    <location>
        <begin position="6"/>
        <end position="137"/>
    </location>
</feature>
<feature type="domain" description="Glycosyl transferase family 1" evidence="1">
    <location>
        <begin position="177"/>
        <end position="339"/>
    </location>
</feature>
<comment type="caution">
    <text evidence="3">The sequence shown here is derived from an EMBL/GenBank/DDBJ whole genome shotgun (WGS) entry which is preliminary data.</text>
</comment>
<protein>
    <submittedName>
        <fullName evidence="3">Glycosyltransferase family 1 protein</fullName>
    </submittedName>
</protein>
<evidence type="ECO:0000313" key="4">
    <source>
        <dbReference type="Proteomes" id="UP000310406"/>
    </source>
</evidence>
<keyword evidence="3" id="KW-0808">Transferase</keyword>
<sequence length="365" mass="41458">MEKKIKLCLVGGEDAHKRIELSNYLLQHGFEITILGTKDYDYPEHIQFIKYNLNRKLNLFSDIASIFQYRKIFKEHKFDIVQTFDTKPAFLVPLASFGQPHKVVRTITGLGKLFVSKGLSTRIAQSVYVFLHTLARKRVFCTTFQNLDDRNFFLEKALVTEKNHSMIYGSGIDLKSIKEKAARSRSPFTAICVSRLVYAKGIIQYLEAAKMCADKGFGFKFLLVGPLEENSEKLNEKILNQYAPYVEWLGKRSDVPDLLLGSDVFVLPTFYREGFARVLLEASAYGLPLVTTDVPGVTDIARHMKEGLIVKPKDSEALAEAIIALYENETLADELSKNALLNVQNYSMEVVSKAYSDLYQKAYEN</sequence>
<organism evidence="3 4">
    <name type="scientific">Flagellimonas alvinocaridis</name>
    <dbReference type="NCBI Taxonomy" id="2530200"/>
    <lineage>
        <taxon>Bacteria</taxon>
        <taxon>Pseudomonadati</taxon>
        <taxon>Bacteroidota</taxon>
        <taxon>Flavobacteriia</taxon>
        <taxon>Flavobacteriales</taxon>
        <taxon>Flavobacteriaceae</taxon>
        <taxon>Flagellimonas</taxon>
    </lineage>
</organism>
<dbReference type="Pfam" id="PF00534">
    <property type="entry name" value="Glycos_transf_1"/>
    <property type="match status" value="1"/>
</dbReference>
<accession>A0A4S8RI96</accession>